<gene>
    <name evidence="2" type="ORF">Tci_299879</name>
</gene>
<accession>A0A699H3W0</accession>
<dbReference type="InterPro" id="IPR011042">
    <property type="entry name" value="6-blade_b-propeller_TolB-like"/>
</dbReference>
<protein>
    <submittedName>
        <fullName evidence="2">Transposase, mutator type</fullName>
    </submittedName>
</protein>
<dbReference type="Pfam" id="PF10551">
    <property type="entry name" value="MULE"/>
    <property type="match status" value="1"/>
</dbReference>
<evidence type="ECO:0000259" key="1">
    <source>
        <dbReference type="Pfam" id="PF10551"/>
    </source>
</evidence>
<sequence>MVAFSLNPQEMLKTLCYKSKKNKMYYHFKIPNNNLDHGLQVLGNDADVMNLVRGKCPNSVGPNASGLNSPNKGKLKQVNGKWVKSTTVETSCSRPGINKVDGIRIKVVPGQLLTAVRIDANHGDDLDLNPMSNFTFISDRQKCIIPAIAQVFPTVEHRFCVRHIYENFKAQWKCNQFKELVWKCAAATTVPYFYKQMGKLKNLDEGAYEYLQKIPPQHWSRSHFSELDNEWYRRHLYEMYEQLNPHQIQDIATEISSHEQLIILQDEFAGIKAELVLTQKNARVLHVPCLSNSKVFFSFMLAILSNLHGADNSSSNADPIPSATLVVSLVSIPGNSSKFEKEGYTVTTLIDGDKFTLNPNAVGSSFSNDDDVIVLDSVKSSVYTVSFIGGDQVSEIKKLSGSANGEAGYKDGDLGSAEFNKPKSFAIDRKNNIYIADKSNHVIRKISKS</sequence>
<feature type="domain" description="MULE transposase" evidence="1">
    <location>
        <begin position="134"/>
        <end position="167"/>
    </location>
</feature>
<dbReference type="Gene3D" id="2.120.10.30">
    <property type="entry name" value="TolB, C-terminal domain"/>
    <property type="match status" value="1"/>
</dbReference>
<reference evidence="2" key="1">
    <citation type="journal article" date="2019" name="Sci. Rep.">
        <title>Draft genome of Tanacetum cinerariifolium, the natural source of mosquito coil.</title>
        <authorList>
            <person name="Yamashiro T."/>
            <person name="Shiraishi A."/>
            <person name="Satake H."/>
            <person name="Nakayama K."/>
        </authorList>
    </citation>
    <scope>NUCLEOTIDE SEQUENCE</scope>
</reference>
<organism evidence="2">
    <name type="scientific">Tanacetum cinerariifolium</name>
    <name type="common">Dalmatian daisy</name>
    <name type="synonym">Chrysanthemum cinerariifolium</name>
    <dbReference type="NCBI Taxonomy" id="118510"/>
    <lineage>
        <taxon>Eukaryota</taxon>
        <taxon>Viridiplantae</taxon>
        <taxon>Streptophyta</taxon>
        <taxon>Embryophyta</taxon>
        <taxon>Tracheophyta</taxon>
        <taxon>Spermatophyta</taxon>
        <taxon>Magnoliopsida</taxon>
        <taxon>eudicotyledons</taxon>
        <taxon>Gunneridae</taxon>
        <taxon>Pentapetalae</taxon>
        <taxon>asterids</taxon>
        <taxon>campanulids</taxon>
        <taxon>Asterales</taxon>
        <taxon>Asteraceae</taxon>
        <taxon>Asteroideae</taxon>
        <taxon>Anthemideae</taxon>
        <taxon>Anthemidinae</taxon>
        <taxon>Tanacetum</taxon>
    </lineage>
</organism>
<dbReference type="EMBL" id="BKCJ010099172">
    <property type="protein sequence ID" value="GEX27904.1"/>
    <property type="molecule type" value="Genomic_DNA"/>
</dbReference>
<dbReference type="PANTHER" id="PTHR31973">
    <property type="entry name" value="POLYPROTEIN, PUTATIVE-RELATED"/>
    <property type="match status" value="1"/>
</dbReference>
<dbReference type="SUPFAM" id="SSF63825">
    <property type="entry name" value="YWTD domain"/>
    <property type="match status" value="1"/>
</dbReference>
<feature type="non-terminal residue" evidence="2">
    <location>
        <position position="449"/>
    </location>
</feature>
<name>A0A699H3W0_TANCI</name>
<dbReference type="AlphaFoldDB" id="A0A699H3W0"/>
<evidence type="ECO:0000313" key="2">
    <source>
        <dbReference type="EMBL" id="GEX27904.1"/>
    </source>
</evidence>
<dbReference type="PANTHER" id="PTHR31973:SF190">
    <property type="entry name" value="MULE TRANSPOSASE DOMAIN-CONTAINING PROTEIN"/>
    <property type="match status" value="1"/>
</dbReference>
<proteinExistence type="predicted"/>
<comment type="caution">
    <text evidence="2">The sequence shown here is derived from an EMBL/GenBank/DDBJ whole genome shotgun (WGS) entry which is preliminary data.</text>
</comment>
<dbReference type="InterPro" id="IPR018289">
    <property type="entry name" value="MULE_transposase_dom"/>
</dbReference>